<reference evidence="3" key="1">
    <citation type="journal article" date="2023" name="Commun. Biol.">
        <title>Genome analysis of Parmales, the sister group of diatoms, reveals the evolutionary specialization of diatoms from phago-mixotrophs to photoautotrophs.</title>
        <authorList>
            <person name="Ban H."/>
            <person name="Sato S."/>
            <person name="Yoshikawa S."/>
            <person name="Yamada K."/>
            <person name="Nakamura Y."/>
            <person name="Ichinomiya M."/>
            <person name="Sato N."/>
            <person name="Blanc-Mathieu R."/>
            <person name="Endo H."/>
            <person name="Kuwata A."/>
            <person name="Ogata H."/>
        </authorList>
    </citation>
    <scope>NUCLEOTIDE SEQUENCE [LARGE SCALE GENOMIC DNA]</scope>
</reference>
<dbReference type="Proteomes" id="UP001162640">
    <property type="component" value="Unassembled WGS sequence"/>
</dbReference>
<evidence type="ECO:0000313" key="2">
    <source>
        <dbReference type="EMBL" id="GMH91757.1"/>
    </source>
</evidence>
<proteinExistence type="predicted"/>
<feature type="transmembrane region" description="Helical" evidence="1">
    <location>
        <begin position="355"/>
        <end position="373"/>
    </location>
</feature>
<evidence type="ECO:0000256" key="1">
    <source>
        <dbReference type="SAM" id="Phobius"/>
    </source>
</evidence>
<feature type="transmembrane region" description="Helical" evidence="1">
    <location>
        <begin position="257"/>
        <end position="280"/>
    </location>
</feature>
<organism evidence="2 3">
    <name type="scientific">Triparma laevis f. inornata</name>
    <dbReference type="NCBI Taxonomy" id="1714386"/>
    <lineage>
        <taxon>Eukaryota</taxon>
        <taxon>Sar</taxon>
        <taxon>Stramenopiles</taxon>
        <taxon>Ochrophyta</taxon>
        <taxon>Bolidophyceae</taxon>
        <taxon>Parmales</taxon>
        <taxon>Triparmaceae</taxon>
        <taxon>Triparma</taxon>
    </lineage>
</organism>
<keyword evidence="1" id="KW-0812">Transmembrane</keyword>
<gene>
    <name evidence="2" type="ORF">TL16_g12147</name>
</gene>
<feature type="transmembrane region" description="Helical" evidence="1">
    <location>
        <begin position="385"/>
        <end position="406"/>
    </location>
</feature>
<sequence length="447" mass="51423">MDNDSKYKPSMRNRVASLPAILPKNDGIPKRRRTSIFDLLVSQPDTTELSQTTSFRQDYRALKTTEERIEKAVQVFRKDVLEPFLEDPEAENIFQEFDSFVSAQVAKGLTPAEADKLKGALVNAMAVDIKEVDHFKPLWVVLLGLVGMKPALESFRDATRATPFPTQKMSNDQMLFTSRITEVITEAIPQAVVQTLVLLQYPDQRTSLQFVSLFTSFLTTGFVVASADKEFDTSKHRRKQDPLLFGYVPKDSAHRQMVASVSFFTLYMFVKVFSLCLLIASSSFRYAVGLLTLEYFAILAWRKSYGNWRFFQRGVDGVGFSLFSHFCWYISLLAAPFPLTRTPTTLTPRVYSGRLAYMLGINFVIPLFSYRVFEGIDYITESQAWVFLATTTLVCLVSGFVAFQYVPDSHKPTFYKRWTFKEHMTTYWWNDCFYDHDHHHQITTDQE</sequence>
<dbReference type="AlphaFoldDB" id="A0A9W7EV51"/>
<name>A0A9W7EV51_9STRA</name>
<feature type="transmembrane region" description="Helical" evidence="1">
    <location>
        <begin position="314"/>
        <end position="335"/>
    </location>
</feature>
<dbReference type="EMBL" id="BLQM01000478">
    <property type="protein sequence ID" value="GMH91757.1"/>
    <property type="molecule type" value="Genomic_DNA"/>
</dbReference>
<comment type="caution">
    <text evidence="2">The sequence shown here is derived from an EMBL/GenBank/DDBJ whole genome shotgun (WGS) entry which is preliminary data.</text>
</comment>
<keyword evidence="1" id="KW-1133">Transmembrane helix</keyword>
<accession>A0A9W7EV51</accession>
<evidence type="ECO:0000313" key="3">
    <source>
        <dbReference type="Proteomes" id="UP001162640"/>
    </source>
</evidence>
<feature type="transmembrane region" description="Helical" evidence="1">
    <location>
        <begin position="208"/>
        <end position="227"/>
    </location>
</feature>
<keyword evidence="1" id="KW-0472">Membrane</keyword>
<protein>
    <submittedName>
        <fullName evidence="2">Uncharacterized protein</fullName>
    </submittedName>
</protein>